<evidence type="ECO:0000313" key="1">
    <source>
        <dbReference type="EMBL" id="MFC3965662.1"/>
    </source>
</evidence>
<reference evidence="2" key="1">
    <citation type="journal article" date="2019" name="Int. J. Syst. Evol. Microbiol.">
        <title>The Global Catalogue of Microorganisms (GCM) 10K type strain sequencing project: providing services to taxonomists for standard genome sequencing and annotation.</title>
        <authorList>
            <consortium name="The Broad Institute Genomics Platform"/>
            <consortium name="The Broad Institute Genome Sequencing Center for Infectious Disease"/>
            <person name="Wu L."/>
            <person name="Ma J."/>
        </authorList>
    </citation>
    <scope>NUCLEOTIDE SEQUENCE [LARGE SCALE GENOMIC DNA]</scope>
    <source>
        <strain evidence="2">CGMCC 4.7330</strain>
    </source>
</reference>
<keyword evidence="2" id="KW-1185">Reference proteome</keyword>
<name>A0ABV8E2A3_9NOCA</name>
<dbReference type="RefSeq" id="WP_378615699.1">
    <property type="nucleotide sequence ID" value="NZ_JBHSAX010000022.1"/>
</dbReference>
<gene>
    <name evidence="1" type="ORF">ACFO0B_27045</name>
</gene>
<accession>A0ABV8E2A3</accession>
<sequence>MTADEVTPDQLRALLTADDSAALVLTGGQVTQVTGWTDDSLDGLLVVDRADLHARLGADPDPTALRDAAAALTEEVRLRGA</sequence>
<evidence type="ECO:0000313" key="2">
    <source>
        <dbReference type="Proteomes" id="UP001595696"/>
    </source>
</evidence>
<organism evidence="1 2">
    <name type="scientific">Nocardia jiangsuensis</name>
    <dbReference type="NCBI Taxonomy" id="1691563"/>
    <lineage>
        <taxon>Bacteria</taxon>
        <taxon>Bacillati</taxon>
        <taxon>Actinomycetota</taxon>
        <taxon>Actinomycetes</taxon>
        <taxon>Mycobacteriales</taxon>
        <taxon>Nocardiaceae</taxon>
        <taxon>Nocardia</taxon>
    </lineage>
</organism>
<evidence type="ECO:0008006" key="3">
    <source>
        <dbReference type="Google" id="ProtNLM"/>
    </source>
</evidence>
<comment type="caution">
    <text evidence="1">The sequence shown here is derived from an EMBL/GenBank/DDBJ whole genome shotgun (WGS) entry which is preliminary data.</text>
</comment>
<dbReference type="Proteomes" id="UP001595696">
    <property type="component" value="Unassembled WGS sequence"/>
</dbReference>
<dbReference type="EMBL" id="JBHSAX010000022">
    <property type="protein sequence ID" value="MFC3965662.1"/>
    <property type="molecule type" value="Genomic_DNA"/>
</dbReference>
<protein>
    <recommendedName>
        <fullName evidence="3">FAD-binding oxidoreductase</fullName>
    </recommendedName>
</protein>
<proteinExistence type="predicted"/>